<feature type="region of interest" description="Disordered" evidence="1">
    <location>
        <begin position="168"/>
        <end position="200"/>
    </location>
</feature>
<evidence type="ECO:0000313" key="3">
    <source>
        <dbReference type="EMBL" id="EHS87391.1"/>
    </source>
</evidence>
<organism evidence="3 4">
    <name type="scientific">Limosilactobacillus gastricus PS3</name>
    <dbReference type="NCBI Taxonomy" id="1144300"/>
    <lineage>
        <taxon>Bacteria</taxon>
        <taxon>Bacillati</taxon>
        <taxon>Bacillota</taxon>
        <taxon>Bacilli</taxon>
        <taxon>Lactobacillales</taxon>
        <taxon>Lactobacillaceae</taxon>
        <taxon>Limosilactobacillus</taxon>
    </lineage>
</organism>
<dbReference type="AlphaFoldDB" id="H4GI52"/>
<protein>
    <submittedName>
        <fullName evidence="3">HD superfamily metal-dependent phosphohydrolase</fullName>
    </submittedName>
</protein>
<evidence type="ECO:0000313" key="4">
    <source>
        <dbReference type="Proteomes" id="UP000004567"/>
    </source>
</evidence>
<feature type="domain" description="HD" evidence="2">
    <location>
        <begin position="49"/>
        <end position="152"/>
    </location>
</feature>
<reference evidence="3 4" key="1">
    <citation type="journal article" date="2013" name="Genome Announc.">
        <title>Genome Sequence of Lactobacillus gastricus PS3, a Strain Isolated from Human Milk.</title>
        <authorList>
            <person name="Martin V."/>
            <person name="Cardenas N."/>
            <person name="Jimenez E."/>
            <person name="Maldonado A."/>
            <person name="Rodriguez J.M."/>
            <person name="Fernandez L."/>
        </authorList>
    </citation>
    <scope>NUCLEOTIDE SEQUENCE [LARGE SCALE GENOMIC DNA]</scope>
    <source>
        <strain evidence="3 4">PS3</strain>
    </source>
</reference>
<evidence type="ECO:0000259" key="2">
    <source>
        <dbReference type="Pfam" id="PF01966"/>
    </source>
</evidence>
<comment type="caution">
    <text evidence="3">The sequence shown here is derived from an EMBL/GenBank/DDBJ whole genome shotgun (WGS) entry which is preliminary data.</text>
</comment>
<feature type="compositionally biased region" description="Basic residues" evidence="1">
    <location>
        <begin position="168"/>
        <end position="185"/>
    </location>
</feature>
<dbReference type="Pfam" id="PF01966">
    <property type="entry name" value="HD"/>
    <property type="match status" value="1"/>
</dbReference>
<dbReference type="GO" id="GO:0016787">
    <property type="term" value="F:hydrolase activity"/>
    <property type="evidence" value="ECO:0007669"/>
    <property type="project" value="UniProtKB-KW"/>
</dbReference>
<accession>H4GI52</accession>
<sequence>MDLERTRPIMKTDQSWRKDPEYVAIVEDLLAKPEVKALANYTQHHHSNRLQHSIAVSYDSYRVAKKLNLDYESTARAGILHDLFYYDWRTTKFDLGTHAFIHPRVALRNAEKLTDLNDKEQDIILKHMFGSTLAVPKYWESLIVSLVDDYEAEHEFFRPMRKKLRHQKRNLQRRYQASRRQTRHQMRGERVNGTVINNHQ</sequence>
<evidence type="ECO:0000256" key="1">
    <source>
        <dbReference type="SAM" id="MobiDB-lite"/>
    </source>
</evidence>
<dbReference type="Gene3D" id="1.10.3210.10">
    <property type="entry name" value="Hypothetical protein af1432"/>
    <property type="match status" value="1"/>
</dbReference>
<dbReference type="SUPFAM" id="SSF109604">
    <property type="entry name" value="HD-domain/PDEase-like"/>
    <property type="match status" value="1"/>
</dbReference>
<keyword evidence="3" id="KW-0378">Hydrolase</keyword>
<dbReference type="Proteomes" id="UP000004567">
    <property type="component" value="Unassembled WGS sequence"/>
</dbReference>
<dbReference type="STRING" id="1144300.PS3_14501"/>
<name>H4GI52_9LACO</name>
<dbReference type="PATRIC" id="fig|1144300.3.peg.199"/>
<dbReference type="EMBL" id="AICN01000013">
    <property type="protein sequence ID" value="EHS87391.1"/>
    <property type="molecule type" value="Genomic_DNA"/>
</dbReference>
<dbReference type="InterPro" id="IPR006674">
    <property type="entry name" value="HD_domain"/>
</dbReference>
<proteinExistence type="predicted"/>
<gene>
    <name evidence="3" type="ORF">PS3_14501</name>
</gene>